<dbReference type="Proteomes" id="UP000580043">
    <property type="component" value="Unassembled WGS sequence"/>
</dbReference>
<feature type="transmembrane region" description="Helical" evidence="1">
    <location>
        <begin position="914"/>
        <end position="933"/>
    </location>
</feature>
<evidence type="ECO:0000256" key="1">
    <source>
        <dbReference type="SAM" id="Phobius"/>
    </source>
</evidence>
<dbReference type="GO" id="GO:0005886">
    <property type="term" value="C:plasma membrane"/>
    <property type="evidence" value="ECO:0007669"/>
    <property type="project" value="TreeGrafter"/>
</dbReference>
<comment type="caution">
    <text evidence="2">The sequence shown here is derived from an EMBL/GenBank/DDBJ whole genome shotgun (WGS) entry which is preliminary data.</text>
</comment>
<dbReference type="GO" id="GO:0042910">
    <property type="term" value="F:xenobiotic transmembrane transporter activity"/>
    <property type="evidence" value="ECO:0007669"/>
    <property type="project" value="TreeGrafter"/>
</dbReference>
<dbReference type="Gene3D" id="3.30.70.1440">
    <property type="entry name" value="Multidrug efflux transporter AcrB pore domain"/>
    <property type="match status" value="1"/>
</dbReference>
<feature type="transmembrane region" description="Helical" evidence="1">
    <location>
        <begin position="939"/>
        <end position="960"/>
    </location>
</feature>
<organism evidence="2 3">
    <name type="scientific">Zoogloea dura</name>
    <dbReference type="NCBI Taxonomy" id="2728840"/>
    <lineage>
        <taxon>Bacteria</taxon>
        <taxon>Pseudomonadati</taxon>
        <taxon>Pseudomonadota</taxon>
        <taxon>Betaproteobacteria</taxon>
        <taxon>Rhodocyclales</taxon>
        <taxon>Zoogloeaceae</taxon>
        <taxon>Zoogloea</taxon>
    </lineage>
</organism>
<dbReference type="SUPFAM" id="SSF82693">
    <property type="entry name" value="Multidrug efflux transporter AcrB pore domain, PN1, PN2, PC1 and PC2 subdomains"/>
    <property type="match status" value="2"/>
</dbReference>
<evidence type="ECO:0000313" key="2">
    <source>
        <dbReference type="EMBL" id="NML28777.1"/>
    </source>
</evidence>
<reference evidence="2 3" key="1">
    <citation type="submission" date="2020-04" db="EMBL/GenBank/DDBJ databases">
        <title>Zoogloea sp. G-4-1-14 isolated from soil.</title>
        <authorList>
            <person name="Dahal R.H."/>
        </authorList>
    </citation>
    <scope>NUCLEOTIDE SEQUENCE [LARGE SCALE GENOMIC DNA]</scope>
    <source>
        <strain evidence="2 3">G-4-1-14</strain>
    </source>
</reference>
<protein>
    <submittedName>
        <fullName evidence="2">Efflux RND transporter permease subunit</fullName>
    </submittedName>
</protein>
<dbReference type="Gene3D" id="1.20.1640.10">
    <property type="entry name" value="Multidrug efflux transporter AcrB transmembrane domain"/>
    <property type="match status" value="2"/>
</dbReference>
<keyword evidence="3" id="KW-1185">Reference proteome</keyword>
<feature type="transmembrane region" description="Helical" evidence="1">
    <location>
        <begin position="394"/>
        <end position="414"/>
    </location>
</feature>
<accession>A0A848G9B1</accession>
<feature type="transmembrane region" description="Helical" evidence="1">
    <location>
        <begin position="426"/>
        <end position="452"/>
    </location>
</feature>
<feature type="transmembrane region" description="Helical" evidence="1">
    <location>
        <begin position="553"/>
        <end position="573"/>
    </location>
</feature>
<feature type="transmembrane region" description="Helical" evidence="1">
    <location>
        <begin position="988"/>
        <end position="1007"/>
    </location>
</feature>
<dbReference type="PANTHER" id="PTHR32063:SF18">
    <property type="entry name" value="CATION EFFLUX SYSTEM PROTEIN"/>
    <property type="match status" value="1"/>
</dbReference>
<keyword evidence="1" id="KW-0812">Transmembrane</keyword>
<keyword evidence="1" id="KW-1133">Transmembrane helix</keyword>
<feature type="transmembrane region" description="Helical" evidence="1">
    <location>
        <begin position="1013"/>
        <end position="1037"/>
    </location>
</feature>
<feature type="transmembrane region" description="Helical" evidence="1">
    <location>
        <begin position="363"/>
        <end position="382"/>
    </location>
</feature>
<feature type="transmembrane region" description="Helical" evidence="1">
    <location>
        <begin position="464"/>
        <end position="489"/>
    </location>
</feature>
<feature type="transmembrane region" description="Helical" evidence="1">
    <location>
        <begin position="337"/>
        <end position="356"/>
    </location>
</feature>
<evidence type="ECO:0000313" key="3">
    <source>
        <dbReference type="Proteomes" id="UP000580043"/>
    </source>
</evidence>
<dbReference type="Gene3D" id="3.30.70.1430">
    <property type="entry name" value="Multidrug efflux transporter AcrB pore domain"/>
    <property type="match status" value="2"/>
</dbReference>
<dbReference type="InterPro" id="IPR027463">
    <property type="entry name" value="AcrB_DN_DC_subdom"/>
</dbReference>
<dbReference type="SUPFAM" id="SSF82866">
    <property type="entry name" value="Multidrug efflux transporter AcrB transmembrane domain"/>
    <property type="match status" value="2"/>
</dbReference>
<dbReference type="PANTHER" id="PTHR32063">
    <property type="match status" value="1"/>
</dbReference>
<keyword evidence="1" id="KW-0472">Membrane</keyword>
<dbReference type="EMBL" id="JABBGA010000035">
    <property type="protein sequence ID" value="NML28777.1"/>
    <property type="molecule type" value="Genomic_DNA"/>
</dbReference>
<dbReference type="InterPro" id="IPR001036">
    <property type="entry name" value="Acrflvin-R"/>
</dbReference>
<dbReference type="Gene3D" id="3.30.70.1320">
    <property type="entry name" value="Multidrug efflux transporter AcrB pore domain like"/>
    <property type="match status" value="1"/>
</dbReference>
<proteinExistence type="predicted"/>
<feature type="transmembrane region" description="Helical" evidence="1">
    <location>
        <begin position="889"/>
        <end position="907"/>
    </location>
</feature>
<dbReference type="RefSeq" id="WP_169148297.1">
    <property type="nucleotide sequence ID" value="NZ_JABBGA010000035.1"/>
</dbReference>
<dbReference type="PRINTS" id="PR00702">
    <property type="entry name" value="ACRIFLAVINRP"/>
</dbReference>
<dbReference type="SUPFAM" id="SSF82714">
    <property type="entry name" value="Multidrug efflux transporter AcrB TolC docking domain, DN and DC subdomains"/>
    <property type="match status" value="2"/>
</dbReference>
<dbReference type="Gene3D" id="3.30.2090.10">
    <property type="entry name" value="Multidrug efflux transporter AcrB TolC docking domain, DN and DC subdomains"/>
    <property type="match status" value="2"/>
</dbReference>
<gene>
    <name evidence="2" type="ORF">HHL15_23770</name>
</gene>
<dbReference type="AlphaFoldDB" id="A0A848G9B1"/>
<dbReference type="Pfam" id="PF00873">
    <property type="entry name" value="ACR_tran"/>
    <property type="match status" value="1"/>
</dbReference>
<name>A0A848G9B1_9RHOO</name>
<sequence>MKRFNLSEWALHHQPLVRYLIVALALIGVISYQNLGQSEDPPFTFKVMVVRSEWPGASAREVEEQLTDRIEKKLQEVPYVDNIRSYSRPGESVVLFVAKDSTPAKDVQDVFYQVRKKIGDIRGTLPTGIRGPYFNDEFGDVFGNIYALTGDGFDYARLKSEADRIRGELLRVPGVAKVDLIGEQEQRIYVELSNTKLATLGLDVQTVTDALARQNGVAPGGYFETKDERIYLRPSGAYDTVEAIRETRIQAGGRELRIGDIATVARGFVEPPAPGFRYQGQNALGLGVSMAKGGDIIALGRNLKSATANIQAALPVGLDLAEVASQPEAVTRSIDEFVKSLAEAVIIVLVVCFFSLGLRTGLVVALSIPLVLAVTFFGMRLFDVGLHKISLGALILALGLLVDDAIIAVEMMLVKMEQGWERSRAAAFAYTSTAGPMLSGTLVTVAGFLPIATAQSSTGEYTRSIFQVNAIALLASWLAAVIVVPYLGYKLLPDPRAPRKASWLARRFPRLEAFKERIGLGDPHFEGEEDAVFRTPFYNRFRAVVNWCVGHRWTVIGATLGIFVVAMVGFGAVQQQFFPSSTRLELLIDLRLPEGASLRATQAEAEKLEKVLAKEEGIRNYVAYVGTGSPRFYLPLDQQLPAANFAQFVILTDSIPAREALRDRMIELFKHDFTNLRANITRLENGPPVGFPVQFRISGPDIPTVRRHAAEMADVMRANPSLSDVQLDWDEQSKVLRVDVDQYKARLVGLTTQDVANFLNTSLRGLAATSYREGIESIDVILRADALERDKLSLVGELSIPTRAGKPVPLGQVATVSYAYEQGLIWRRNREPSITVRGQIYDSRIQAPTVTAQVEPLLEPIRARLPAGYRIETGGAVEESGKGQSSVNAGFPLFFAVVFTVLMVQLGSFSRTTMVVLTAPLGLIGVVLFLLLFNKPFGFVAMLGTIALFGMIMRNSVILVDQIEQDVEKGLSLWEAIVESAVRRLRPIALTAAAAVLAMIPLTRSAFFGPMAVAIMGGLIVATLLTLLFVPALYAAWYRVRREPGVKSAADDLSPAQVS</sequence>